<name>A0A443N673_9MAGN</name>
<gene>
    <name evidence="1" type="ORF">CKAN_00232500</name>
</gene>
<protein>
    <submittedName>
        <fullName evidence="1">Uncharacterized protein</fullName>
    </submittedName>
</protein>
<comment type="caution">
    <text evidence="1">The sequence shown here is derived from an EMBL/GenBank/DDBJ whole genome shotgun (WGS) entry which is preliminary data.</text>
</comment>
<proteinExistence type="predicted"/>
<evidence type="ECO:0000313" key="1">
    <source>
        <dbReference type="EMBL" id="RWR74014.1"/>
    </source>
</evidence>
<keyword evidence="2" id="KW-1185">Reference proteome</keyword>
<sequence length="101" mass="11060">MNVKPIWPQIDMNSAKNMEDQDAWLGFCGSIDRQQFRLQSMNFSASSSNVTNEEPPCATAFLLASAISLALFLTFFPSSGSPIKHLTPFSNSSALTHPSFS</sequence>
<dbReference type="AlphaFoldDB" id="A0A443N673"/>
<dbReference type="Proteomes" id="UP000283530">
    <property type="component" value="Unassembled WGS sequence"/>
</dbReference>
<accession>A0A443N673</accession>
<dbReference type="EMBL" id="QPKB01000001">
    <property type="protein sequence ID" value="RWR74014.1"/>
    <property type="molecule type" value="Genomic_DNA"/>
</dbReference>
<evidence type="ECO:0000313" key="2">
    <source>
        <dbReference type="Proteomes" id="UP000283530"/>
    </source>
</evidence>
<reference evidence="1 2" key="1">
    <citation type="journal article" date="2019" name="Nat. Plants">
        <title>Stout camphor tree genome fills gaps in understanding of flowering plant genome evolution.</title>
        <authorList>
            <person name="Chaw S.M."/>
            <person name="Liu Y.C."/>
            <person name="Wu Y.W."/>
            <person name="Wang H.Y."/>
            <person name="Lin C.I."/>
            <person name="Wu C.S."/>
            <person name="Ke H.M."/>
            <person name="Chang L.Y."/>
            <person name="Hsu C.Y."/>
            <person name="Yang H.T."/>
            <person name="Sudianto E."/>
            <person name="Hsu M.H."/>
            <person name="Wu K.P."/>
            <person name="Wang L.N."/>
            <person name="Leebens-Mack J.H."/>
            <person name="Tsai I.J."/>
        </authorList>
    </citation>
    <scope>NUCLEOTIDE SEQUENCE [LARGE SCALE GENOMIC DNA]</scope>
    <source>
        <strain evidence="2">cv. Chaw 1501</strain>
        <tissue evidence="1">Young leaves</tissue>
    </source>
</reference>
<organism evidence="1 2">
    <name type="scientific">Cinnamomum micranthum f. kanehirae</name>
    <dbReference type="NCBI Taxonomy" id="337451"/>
    <lineage>
        <taxon>Eukaryota</taxon>
        <taxon>Viridiplantae</taxon>
        <taxon>Streptophyta</taxon>
        <taxon>Embryophyta</taxon>
        <taxon>Tracheophyta</taxon>
        <taxon>Spermatophyta</taxon>
        <taxon>Magnoliopsida</taxon>
        <taxon>Magnoliidae</taxon>
        <taxon>Laurales</taxon>
        <taxon>Lauraceae</taxon>
        <taxon>Cinnamomum</taxon>
    </lineage>
</organism>